<dbReference type="AlphaFoldDB" id="A0A9I9E1P1"/>
<dbReference type="Gramene" id="MELO3C026991.2.1">
    <property type="protein sequence ID" value="MELO3C026991.2.1"/>
    <property type="gene ID" value="MELO3C026991.2"/>
</dbReference>
<dbReference type="EnsemblPlants" id="MELO3C026991.2.1">
    <property type="protein sequence ID" value="MELO3C026991.2.1"/>
    <property type="gene ID" value="MELO3C026991.2"/>
</dbReference>
<evidence type="ECO:0000313" key="1">
    <source>
        <dbReference type="EnsemblPlants" id="MELO3C026991.2.1"/>
    </source>
</evidence>
<reference evidence="1" key="1">
    <citation type="submission" date="2023-03" db="UniProtKB">
        <authorList>
            <consortium name="EnsemblPlants"/>
        </authorList>
    </citation>
    <scope>IDENTIFICATION</scope>
</reference>
<name>A0A9I9E1P1_CUCME</name>
<organism evidence="1">
    <name type="scientific">Cucumis melo</name>
    <name type="common">Muskmelon</name>
    <dbReference type="NCBI Taxonomy" id="3656"/>
    <lineage>
        <taxon>Eukaryota</taxon>
        <taxon>Viridiplantae</taxon>
        <taxon>Streptophyta</taxon>
        <taxon>Embryophyta</taxon>
        <taxon>Tracheophyta</taxon>
        <taxon>Spermatophyta</taxon>
        <taxon>Magnoliopsida</taxon>
        <taxon>eudicotyledons</taxon>
        <taxon>Gunneridae</taxon>
        <taxon>Pentapetalae</taxon>
        <taxon>rosids</taxon>
        <taxon>fabids</taxon>
        <taxon>Cucurbitales</taxon>
        <taxon>Cucurbitaceae</taxon>
        <taxon>Benincaseae</taxon>
        <taxon>Cucumis</taxon>
    </lineage>
</organism>
<accession>A0A9I9E1P1</accession>
<sequence length="71" mass="8114">MMTREEKNRSEEHLTSSLMAESGWVGLPFQIDCSSNHCKVFYRANGGAEVSLRSSTSSRINHFRSEILNHR</sequence>
<proteinExistence type="predicted"/>
<protein>
    <submittedName>
        <fullName evidence="1">Uncharacterized protein</fullName>
    </submittedName>
</protein>